<evidence type="ECO:0000313" key="2">
    <source>
        <dbReference type="EMBL" id="CAD9214971.1"/>
    </source>
</evidence>
<feature type="region of interest" description="Disordered" evidence="1">
    <location>
        <begin position="84"/>
        <end position="127"/>
    </location>
</feature>
<dbReference type="EMBL" id="HBGG01032890">
    <property type="protein sequence ID" value="CAD9214971.1"/>
    <property type="molecule type" value="Transcribed_RNA"/>
</dbReference>
<reference evidence="2" key="1">
    <citation type="submission" date="2021-01" db="EMBL/GenBank/DDBJ databases">
        <authorList>
            <person name="Corre E."/>
            <person name="Pelletier E."/>
            <person name="Niang G."/>
            <person name="Scheremetjew M."/>
            <person name="Finn R."/>
            <person name="Kale V."/>
            <person name="Holt S."/>
            <person name="Cochrane G."/>
            <person name="Meng A."/>
            <person name="Brown T."/>
            <person name="Cohen L."/>
        </authorList>
    </citation>
    <scope>NUCLEOTIDE SEQUENCE</scope>
    <source>
        <strain evidence="2">PLY429</strain>
    </source>
</reference>
<accession>A0A7S1T191</accession>
<sequence>MATHMVTAQSCRPTGTSQHARAPKYIVPKRAQRCLKCKALPEVAFDGSPWVNALASSSLVLGTALSTVAGAYFIRRGVEQGTLQIGMENPSPKRAVKPLETTSDGEAKTGSGNESEEVLESNSTEAR</sequence>
<organism evidence="2">
    <name type="scientific">Tetraselmis chuii</name>
    <dbReference type="NCBI Taxonomy" id="63592"/>
    <lineage>
        <taxon>Eukaryota</taxon>
        <taxon>Viridiplantae</taxon>
        <taxon>Chlorophyta</taxon>
        <taxon>core chlorophytes</taxon>
        <taxon>Chlorodendrophyceae</taxon>
        <taxon>Chlorodendrales</taxon>
        <taxon>Chlorodendraceae</taxon>
        <taxon>Tetraselmis</taxon>
    </lineage>
</organism>
<evidence type="ECO:0000256" key="1">
    <source>
        <dbReference type="SAM" id="MobiDB-lite"/>
    </source>
</evidence>
<dbReference type="AlphaFoldDB" id="A0A7S1T191"/>
<protein>
    <submittedName>
        <fullName evidence="2">Uncharacterized protein</fullName>
    </submittedName>
</protein>
<proteinExistence type="predicted"/>
<name>A0A7S1T191_9CHLO</name>
<gene>
    <name evidence="2" type="ORF">TCHU04912_LOCUS17211</name>
</gene>